<keyword evidence="2" id="KW-1185">Reference proteome</keyword>
<name>A0A8H6J4H4_9PEZI</name>
<proteinExistence type="predicted"/>
<comment type="caution">
    <text evidence="1">The sequence shown here is derived from an EMBL/GenBank/DDBJ whole genome shotgun (WGS) entry which is preliminary data.</text>
</comment>
<protein>
    <submittedName>
        <fullName evidence="1">Uncharacterized protein</fullName>
    </submittedName>
</protein>
<organism evidence="1 2">
    <name type="scientific">Colletotrichum plurivorum</name>
    <dbReference type="NCBI Taxonomy" id="2175906"/>
    <lineage>
        <taxon>Eukaryota</taxon>
        <taxon>Fungi</taxon>
        <taxon>Dikarya</taxon>
        <taxon>Ascomycota</taxon>
        <taxon>Pezizomycotina</taxon>
        <taxon>Sordariomycetes</taxon>
        <taxon>Hypocreomycetidae</taxon>
        <taxon>Glomerellales</taxon>
        <taxon>Glomerellaceae</taxon>
        <taxon>Colletotrichum</taxon>
        <taxon>Colletotrichum orchidearum species complex</taxon>
    </lineage>
</organism>
<dbReference type="EMBL" id="WIGO01000700">
    <property type="protein sequence ID" value="KAF6806188.1"/>
    <property type="molecule type" value="Genomic_DNA"/>
</dbReference>
<dbReference type="Proteomes" id="UP000654918">
    <property type="component" value="Unassembled WGS sequence"/>
</dbReference>
<gene>
    <name evidence="1" type="ORF">CPLU01_15922</name>
</gene>
<evidence type="ECO:0000313" key="1">
    <source>
        <dbReference type="EMBL" id="KAF6806188.1"/>
    </source>
</evidence>
<accession>A0A8H6J4H4</accession>
<reference evidence="1" key="1">
    <citation type="journal article" date="2020" name="Phytopathology">
        <title>Genome Sequence Resources of Colletotrichum truncatum, C. plurivorum, C. musicola, and C. sojae: Four Species Pathogenic to Soybean (Glycine max).</title>
        <authorList>
            <person name="Rogerio F."/>
            <person name="Boufleur T.R."/>
            <person name="Ciampi-Guillardi M."/>
            <person name="Sukno S.A."/>
            <person name="Thon M.R."/>
            <person name="Massola Junior N.S."/>
            <person name="Baroncelli R."/>
        </authorList>
    </citation>
    <scope>NUCLEOTIDE SEQUENCE</scope>
    <source>
        <strain evidence="1">LFN00145</strain>
    </source>
</reference>
<sequence>MGETTMRPATSPRPPPNLAEVAFGQLAADIERKARLYIDQTDGLIRTVIVLGVAVPDARRATFSLWVADPSGKSVLTQEAVVHDAAADMQPDGQVRLFAGDFFSEALETLPVPWVIQTLLRRKRFSNSRTLYC</sequence>
<evidence type="ECO:0000313" key="2">
    <source>
        <dbReference type="Proteomes" id="UP000654918"/>
    </source>
</evidence>
<dbReference type="AlphaFoldDB" id="A0A8H6J4H4"/>